<keyword evidence="2" id="KW-0689">Ribosomal protein</keyword>
<dbReference type="GO" id="GO:0016747">
    <property type="term" value="F:acyltransferase activity, transferring groups other than amino-acyl groups"/>
    <property type="evidence" value="ECO:0007669"/>
    <property type="project" value="InterPro"/>
</dbReference>
<evidence type="ECO:0000313" key="2">
    <source>
        <dbReference type="EMBL" id="MBB6468575.1"/>
    </source>
</evidence>
<gene>
    <name evidence="2" type="ORF">HNQ96_004459</name>
</gene>
<comment type="caution">
    <text evidence="2">The sequence shown here is derived from an EMBL/GenBank/DDBJ whole genome shotgun (WGS) entry which is preliminary data.</text>
</comment>
<reference evidence="2 3" key="1">
    <citation type="submission" date="2020-08" db="EMBL/GenBank/DDBJ databases">
        <title>Genomic Encyclopedia of Type Strains, Phase IV (KMG-IV): sequencing the most valuable type-strain genomes for metagenomic binning, comparative biology and taxonomic classification.</title>
        <authorList>
            <person name="Goeker M."/>
        </authorList>
    </citation>
    <scope>NUCLEOTIDE SEQUENCE [LARGE SCALE GENOMIC DNA]</scope>
    <source>
        <strain evidence="2 3">DSM 17454</strain>
    </source>
</reference>
<dbReference type="EMBL" id="JACHGI010000011">
    <property type="protein sequence ID" value="MBB6468575.1"/>
    <property type="molecule type" value="Genomic_DNA"/>
</dbReference>
<sequence>MKITLKLLRVDEIASVDGIKLDERNEELADGSITTIFERLGGRLEISSCHPFLVTVELAPVGFLMLREGQALPSWAKPGEMSLHNFRISRQIQGRGIGTAALALAAVWIAVHRPGSSSLNLSVNEENSSALRFYRRCGFETSGHFVGRLGMELVLSCDVSQLLKKYLADSG</sequence>
<dbReference type="AlphaFoldDB" id="A0A8E1WJM7"/>
<dbReference type="Pfam" id="PF00583">
    <property type="entry name" value="Acetyltransf_1"/>
    <property type="match status" value="1"/>
</dbReference>
<proteinExistence type="predicted"/>
<dbReference type="InterPro" id="IPR000182">
    <property type="entry name" value="GNAT_dom"/>
</dbReference>
<dbReference type="Proteomes" id="UP000532373">
    <property type="component" value="Unassembled WGS sequence"/>
</dbReference>
<organism evidence="2 3">
    <name type="scientific">Aminobacter carboxidus</name>
    <dbReference type="NCBI Taxonomy" id="376165"/>
    <lineage>
        <taxon>Bacteria</taxon>
        <taxon>Pseudomonadati</taxon>
        <taxon>Pseudomonadota</taxon>
        <taxon>Alphaproteobacteria</taxon>
        <taxon>Hyphomicrobiales</taxon>
        <taxon>Phyllobacteriaceae</taxon>
        <taxon>Aminobacter</taxon>
    </lineage>
</organism>
<keyword evidence="2" id="KW-0687">Ribonucleoprotein</keyword>
<accession>A0A8E1WJM7</accession>
<dbReference type="GO" id="GO:0005840">
    <property type="term" value="C:ribosome"/>
    <property type="evidence" value="ECO:0007669"/>
    <property type="project" value="UniProtKB-KW"/>
</dbReference>
<dbReference type="SUPFAM" id="SSF55729">
    <property type="entry name" value="Acyl-CoA N-acyltransferases (Nat)"/>
    <property type="match status" value="1"/>
</dbReference>
<dbReference type="RefSeq" id="WP_184771221.1">
    <property type="nucleotide sequence ID" value="NZ_JACHGI010000011.1"/>
</dbReference>
<dbReference type="PROSITE" id="PS51186">
    <property type="entry name" value="GNAT"/>
    <property type="match status" value="1"/>
</dbReference>
<feature type="domain" description="N-acetyltransferase" evidence="1">
    <location>
        <begin position="3"/>
        <end position="160"/>
    </location>
</feature>
<dbReference type="Gene3D" id="3.40.630.30">
    <property type="match status" value="1"/>
</dbReference>
<name>A0A8E1WJM7_9HYPH</name>
<protein>
    <submittedName>
        <fullName evidence="2">Ribosomal protein S18 acetylase RimI-like enzyme</fullName>
    </submittedName>
</protein>
<evidence type="ECO:0000313" key="3">
    <source>
        <dbReference type="Proteomes" id="UP000532373"/>
    </source>
</evidence>
<dbReference type="CDD" id="cd04301">
    <property type="entry name" value="NAT_SF"/>
    <property type="match status" value="1"/>
</dbReference>
<evidence type="ECO:0000259" key="1">
    <source>
        <dbReference type="PROSITE" id="PS51186"/>
    </source>
</evidence>
<dbReference type="InterPro" id="IPR016181">
    <property type="entry name" value="Acyl_CoA_acyltransferase"/>
</dbReference>